<dbReference type="EMBL" id="KQ965875">
    <property type="protein sequence ID" value="KXS09232.1"/>
    <property type="molecule type" value="Genomic_DNA"/>
</dbReference>
<feature type="compositionally biased region" description="Low complexity" evidence="1">
    <location>
        <begin position="106"/>
        <end position="124"/>
    </location>
</feature>
<organism evidence="2 3">
    <name type="scientific">Gonapodya prolifera (strain JEL478)</name>
    <name type="common">Monoblepharis prolifera</name>
    <dbReference type="NCBI Taxonomy" id="1344416"/>
    <lineage>
        <taxon>Eukaryota</taxon>
        <taxon>Fungi</taxon>
        <taxon>Fungi incertae sedis</taxon>
        <taxon>Chytridiomycota</taxon>
        <taxon>Chytridiomycota incertae sedis</taxon>
        <taxon>Monoblepharidomycetes</taxon>
        <taxon>Monoblepharidales</taxon>
        <taxon>Gonapodyaceae</taxon>
        <taxon>Gonapodya</taxon>
    </lineage>
</organism>
<evidence type="ECO:0000313" key="3">
    <source>
        <dbReference type="Proteomes" id="UP000070544"/>
    </source>
</evidence>
<reference evidence="2 3" key="1">
    <citation type="journal article" date="2015" name="Genome Biol. Evol.">
        <title>Phylogenomic analyses indicate that early fungi evolved digesting cell walls of algal ancestors of land plants.</title>
        <authorList>
            <person name="Chang Y."/>
            <person name="Wang S."/>
            <person name="Sekimoto S."/>
            <person name="Aerts A.L."/>
            <person name="Choi C."/>
            <person name="Clum A."/>
            <person name="LaButti K.M."/>
            <person name="Lindquist E.A."/>
            <person name="Yee Ngan C."/>
            <person name="Ohm R.A."/>
            <person name="Salamov A.A."/>
            <person name="Grigoriev I.V."/>
            <person name="Spatafora J.W."/>
            <person name="Berbee M.L."/>
        </authorList>
    </citation>
    <scope>NUCLEOTIDE SEQUENCE [LARGE SCALE GENOMIC DNA]</scope>
    <source>
        <strain evidence="2 3">JEL478</strain>
    </source>
</reference>
<feature type="region of interest" description="Disordered" evidence="1">
    <location>
        <begin position="106"/>
        <end position="126"/>
    </location>
</feature>
<dbReference type="AlphaFoldDB" id="A0A138ZXJ8"/>
<sequence>MSSGKSYICHEWPCSSTACEIVTPAHVDRFRFSAHHRRHNLTFSTVRNLSTFQPLGDKSHVPNRSSDSVASLNIAQDTGSAQFGTDNPASERTLYASQSQSQMLLSQEPAKSYSGGSAKGASLSRTNERLSDITQQRAWALRKYWIGALLIQRLVERKPGASTKEGLVRELIARVCPTFTLVL</sequence>
<dbReference type="Proteomes" id="UP000070544">
    <property type="component" value="Unassembled WGS sequence"/>
</dbReference>
<proteinExistence type="predicted"/>
<protein>
    <submittedName>
        <fullName evidence="2">Uncharacterized protein</fullName>
    </submittedName>
</protein>
<accession>A0A138ZXJ8</accession>
<keyword evidence="3" id="KW-1185">Reference proteome</keyword>
<gene>
    <name evidence="2" type="ORF">M427DRAFT_64397</name>
</gene>
<evidence type="ECO:0000313" key="2">
    <source>
        <dbReference type="EMBL" id="KXS09232.1"/>
    </source>
</evidence>
<evidence type="ECO:0000256" key="1">
    <source>
        <dbReference type="SAM" id="MobiDB-lite"/>
    </source>
</evidence>
<name>A0A138ZXJ8_GONPJ</name>